<protein>
    <submittedName>
        <fullName evidence="3">Protein kinase</fullName>
    </submittedName>
</protein>
<organism evidence="3 4">
    <name type="scientific">Nesterenkonia massiliensis</name>
    <dbReference type="NCBI Taxonomy" id="1232429"/>
    <lineage>
        <taxon>Bacteria</taxon>
        <taxon>Bacillati</taxon>
        <taxon>Actinomycetota</taxon>
        <taxon>Actinomycetes</taxon>
        <taxon>Micrococcales</taxon>
        <taxon>Micrococcaceae</taxon>
        <taxon>Nesterenkonia</taxon>
    </lineage>
</organism>
<accession>A0ABT2HQV1</accession>
<evidence type="ECO:0000259" key="2">
    <source>
        <dbReference type="PROSITE" id="PS50011"/>
    </source>
</evidence>
<dbReference type="Proteomes" id="UP001205046">
    <property type="component" value="Unassembled WGS sequence"/>
</dbReference>
<keyword evidence="3" id="KW-0418">Kinase</keyword>
<dbReference type="RefSeq" id="WP_260073068.1">
    <property type="nucleotide sequence ID" value="NZ_JALXMO010000014.1"/>
</dbReference>
<evidence type="ECO:0000313" key="4">
    <source>
        <dbReference type="Proteomes" id="UP001205046"/>
    </source>
</evidence>
<keyword evidence="4" id="KW-1185">Reference proteome</keyword>
<dbReference type="EMBL" id="JALXMO010000014">
    <property type="protein sequence ID" value="MCT1607063.1"/>
    <property type="molecule type" value="Genomic_DNA"/>
</dbReference>
<dbReference type="Gene3D" id="1.10.510.10">
    <property type="entry name" value="Transferase(Phosphotransferase) domain 1"/>
    <property type="match status" value="1"/>
</dbReference>
<gene>
    <name evidence="3" type="ORF">M3B43_06920</name>
</gene>
<comment type="caution">
    <text evidence="3">The sequence shown here is derived from an EMBL/GenBank/DDBJ whole genome shotgun (WGS) entry which is preliminary data.</text>
</comment>
<dbReference type="SUPFAM" id="SSF56112">
    <property type="entry name" value="Protein kinase-like (PK-like)"/>
    <property type="match status" value="1"/>
</dbReference>
<keyword evidence="3" id="KW-0808">Transferase</keyword>
<reference evidence="3 4" key="1">
    <citation type="submission" date="2022-04" db="EMBL/GenBank/DDBJ databases">
        <title>Human microbiome associated bacterial genomes.</title>
        <authorList>
            <person name="Sandstrom S."/>
            <person name="Salamzade R."/>
            <person name="Kalan L.R."/>
        </authorList>
    </citation>
    <scope>NUCLEOTIDE SEQUENCE [LARGE SCALE GENOMIC DNA]</scope>
    <source>
        <strain evidence="4">p3-SID767</strain>
    </source>
</reference>
<evidence type="ECO:0000256" key="1">
    <source>
        <dbReference type="SAM" id="MobiDB-lite"/>
    </source>
</evidence>
<evidence type="ECO:0000313" key="3">
    <source>
        <dbReference type="EMBL" id="MCT1607063.1"/>
    </source>
</evidence>
<dbReference type="InterPro" id="IPR011009">
    <property type="entry name" value="Kinase-like_dom_sf"/>
</dbReference>
<proteinExistence type="predicted"/>
<feature type="region of interest" description="Disordered" evidence="1">
    <location>
        <begin position="242"/>
        <end position="272"/>
    </location>
</feature>
<dbReference type="SMART" id="SM00220">
    <property type="entry name" value="S_TKc"/>
    <property type="match status" value="1"/>
</dbReference>
<sequence>MALKVPLRRPRGAPSQRGLEQEFEAMLPMMHPHLIRPWGIAQTTAGPGLLLDLYQGGSMAALLRSAGPLSLGETVTALTPVAEACAHLHQLGAAHGDVTAANILLTPEGLPALADLGDAQLLGMPVRDASPAADVAALAATAWFCLTGQLPEARQVRLPLGSLRPDLTTPLISLLEESLEPSGGITADEFARELYSQAEPEPLNLMRTADEQVLAELPTVLPEPAAKRPLVGWFRRLWGPARKAGPHRSRRDQAQSPNWASKLPSSRRAFRV</sequence>
<dbReference type="GO" id="GO:0016301">
    <property type="term" value="F:kinase activity"/>
    <property type="evidence" value="ECO:0007669"/>
    <property type="project" value="UniProtKB-KW"/>
</dbReference>
<name>A0ABT2HQV1_9MICC</name>
<feature type="domain" description="Protein kinase" evidence="2">
    <location>
        <begin position="1"/>
        <end position="242"/>
    </location>
</feature>
<dbReference type="InterPro" id="IPR000719">
    <property type="entry name" value="Prot_kinase_dom"/>
</dbReference>
<dbReference type="PROSITE" id="PS50011">
    <property type="entry name" value="PROTEIN_KINASE_DOM"/>
    <property type="match status" value="1"/>
</dbReference>
<dbReference type="Pfam" id="PF00069">
    <property type="entry name" value="Pkinase"/>
    <property type="match status" value="1"/>
</dbReference>